<dbReference type="InterPro" id="IPR023753">
    <property type="entry name" value="FAD/NAD-binding_dom"/>
</dbReference>
<evidence type="ECO:0000313" key="7">
    <source>
        <dbReference type="EMBL" id="GLB68306.1"/>
    </source>
</evidence>
<evidence type="ECO:0000256" key="3">
    <source>
        <dbReference type="ARBA" id="ARBA00022827"/>
    </source>
</evidence>
<keyword evidence="4" id="KW-0560">Oxidoreductase</keyword>
<feature type="domain" description="FAD/NAD(P)-binding" evidence="5">
    <location>
        <begin position="13"/>
        <end position="314"/>
    </location>
</feature>
<organism evidence="7 8">
    <name type="scientific">Arthrobacter mangrovi</name>
    <dbReference type="NCBI Taxonomy" id="2966350"/>
    <lineage>
        <taxon>Bacteria</taxon>
        <taxon>Bacillati</taxon>
        <taxon>Actinomycetota</taxon>
        <taxon>Actinomycetes</taxon>
        <taxon>Micrococcales</taxon>
        <taxon>Micrococcaceae</taxon>
        <taxon>Arthrobacter</taxon>
    </lineage>
</organism>
<dbReference type="PRINTS" id="PR00411">
    <property type="entry name" value="PNDRDTASEI"/>
</dbReference>
<dbReference type="PANTHER" id="PTHR43557">
    <property type="entry name" value="APOPTOSIS-INDUCING FACTOR 1"/>
    <property type="match status" value="1"/>
</dbReference>
<dbReference type="InterPro" id="IPR028202">
    <property type="entry name" value="Reductase_C"/>
</dbReference>
<evidence type="ECO:0000259" key="6">
    <source>
        <dbReference type="Pfam" id="PF14759"/>
    </source>
</evidence>
<keyword evidence="8" id="KW-1185">Reference proteome</keyword>
<dbReference type="PRINTS" id="PR00368">
    <property type="entry name" value="FADPNR"/>
</dbReference>
<dbReference type="Gene3D" id="3.30.390.30">
    <property type="match status" value="1"/>
</dbReference>
<protein>
    <submittedName>
        <fullName evidence="7">Ferredoxin</fullName>
    </submittedName>
</protein>
<dbReference type="PANTHER" id="PTHR43557:SF2">
    <property type="entry name" value="RIESKE DOMAIN-CONTAINING PROTEIN-RELATED"/>
    <property type="match status" value="1"/>
</dbReference>
<dbReference type="InterPro" id="IPR050446">
    <property type="entry name" value="FAD-oxidoreductase/Apoptosis"/>
</dbReference>
<dbReference type="SUPFAM" id="SSF51905">
    <property type="entry name" value="FAD/NAD(P)-binding domain"/>
    <property type="match status" value="1"/>
</dbReference>
<keyword evidence="3" id="KW-0274">FAD</keyword>
<evidence type="ECO:0000256" key="4">
    <source>
        <dbReference type="ARBA" id="ARBA00023002"/>
    </source>
</evidence>
<dbReference type="Pfam" id="PF14759">
    <property type="entry name" value="Reductase_C"/>
    <property type="match status" value="1"/>
</dbReference>
<keyword evidence="2" id="KW-0285">Flavoprotein</keyword>
<dbReference type="EMBL" id="BRVS01000015">
    <property type="protein sequence ID" value="GLB68306.1"/>
    <property type="molecule type" value="Genomic_DNA"/>
</dbReference>
<dbReference type="Pfam" id="PF07992">
    <property type="entry name" value="Pyr_redox_2"/>
    <property type="match status" value="1"/>
</dbReference>
<dbReference type="Proteomes" id="UP001209654">
    <property type="component" value="Unassembled WGS sequence"/>
</dbReference>
<name>A0ABQ5MWG9_9MICC</name>
<dbReference type="InterPro" id="IPR016156">
    <property type="entry name" value="FAD/NAD-linked_Rdtase_dimer_sf"/>
</dbReference>
<dbReference type="Gene3D" id="3.50.50.60">
    <property type="entry name" value="FAD/NAD(P)-binding domain"/>
    <property type="match status" value="2"/>
</dbReference>
<feature type="domain" description="Reductase C-terminal" evidence="6">
    <location>
        <begin position="333"/>
        <end position="416"/>
    </location>
</feature>
<dbReference type="InterPro" id="IPR036188">
    <property type="entry name" value="FAD/NAD-bd_sf"/>
</dbReference>
<evidence type="ECO:0000313" key="8">
    <source>
        <dbReference type="Proteomes" id="UP001209654"/>
    </source>
</evidence>
<evidence type="ECO:0000256" key="2">
    <source>
        <dbReference type="ARBA" id="ARBA00022630"/>
    </source>
</evidence>
<proteinExistence type="predicted"/>
<comment type="caution">
    <text evidence="7">The sequence shown here is derived from an EMBL/GenBank/DDBJ whole genome shotgun (WGS) entry which is preliminary data.</text>
</comment>
<evidence type="ECO:0000259" key="5">
    <source>
        <dbReference type="Pfam" id="PF07992"/>
    </source>
</evidence>
<comment type="cofactor">
    <cofactor evidence="1">
        <name>FAD</name>
        <dbReference type="ChEBI" id="CHEBI:57692"/>
    </cofactor>
</comment>
<evidence type="ECO:0000256" key="1">
    <source>
        <dbReference type="ARBA" id="ARBA00001974"/>
    </source>
</evidence>
<dbReference type="SUPFAM" id="SSF55424">
    <property type="entry name" value="FAD/NAD-linked reductases, dimerisation (C-terminal) domain"/>
    <property type="match status" value="1"/>
</dbReference>
<reference evidence="7 8" key="1">
    <citation type="journal article" date="2023" name="Int. J. Syst. Evol. Microbiol.">
        <title>Arthrobacter mangrovi sp. nov., an actinobacterium isolated from the rhizosphere of a mangrove.</title>
        <authorList>
            <person name="Hamada M."/>
            <person name="Saitou S."/>
            <person name="Enomoto N."/>
            <person name="Nanri K."/>
            <person name="Hidaka K."/>
            <person name="Miura T."/>
            <person name="Tamura T."/>
        </authorList>
    </citation>
    <scope>NUCLEOTIDE SEQUENCE [LARGE SCALE GENOMIC DNA]</scope>
    <source>
        <strain evidence="7 8">NBRC 112813</strain>
    </source>
</reference>
<gene>
    <name evidence="7" type="ORF">AHIS1636_27480</name>
</gene>
<accession>A0ABQ5MWG9</accession>
<sequence length="420" mass="44405">MDTVTTETETGTLIVGAGEAGLGIAVALRNAGYTAPVTITGLEADPPYQRPPLSKEFLAGEMDEENLLLRADDFYQDKDLRLLTNAHIEDIVLDEDSAGGTATTSAGHAIHFDGLALATGASPRRLPVPGGDLDGVCYLRDIPDARRLRTLLPGATRVVVVGGGYIGLEAAAVARGRGLDVTVVETFDRLLQRVAAPPISEFFRTAHEKRGAKVLLGASVTALRGSAGSVSGVELSDGMVLPADLVIIGIGVEPRIELAQKLGLDCGRGIIVDDAARTSNPAIVAAGDCTMQPHPLYPTESICLESVQNAADQAKVAAASLMDGPRPERAVPWFWSNQADIRLQIAGLSMGFDDYVIRGEPGTEQFTVLYYRDGRLIAADAVNNPHDFMAVKRALAKGATIDPTDAHNTGLPLKTLIREI</sequence>
<dbReference type="RefSeq" id="WP_264796407.1">
    <property type="nucleotide sequence ID" value="NZ_BRVS01000015.1"/>
</dbReference>